<evidence type="ECO:0000256" key="5">
    <source>
        <dbReference type="SAM" id="Phobius"/>
    </source>
</evidence>
<proteinExistence type="predicted"/>
<evidence type="ECO:0000256" key="3">
    <source>
        <dbReference type="ARBA" id="ARBA00022989"/>
    </source>
</evidence>
<protein>
    <submittedName>
        <fullName evidence="7">MFS transporter</fullName>
    </submittedName>
</protein>
<evidence type="ECO:0000256" key="2">
    <source>
        <dbReference type="ARBA" id="ARBA00022692"/>
    </source>
</evidence>
<dbReference type="RefSeq" id="WP_315994098.1">
    <property type="nucleotide sequence ID" value="NZ_JAWDIS010000001.1"/>
</dbReference>
<evidence type="ECO:0000259" key="6">
    <source>
        <dbReference type="PROSITE" id="PS50850"/>
    </source>
</evidence>
<dbReference type="Gene3D" id="1.20.1720.10">
    <property type="entry name" value="Multidrug resistance protein D"/>
    <property type="match status" value="1"/>
</dbReference>
<dbReference type="Proteomes" id="UP001263371">
    <property type="component" value="Unassembled WGS sequence"/>
</dbReference>
<dbReference type="SUPFAM" id="SSF103473">
    <property type="entry name" value="MFS general substrate transporter"/>
    <property type="match status" value="1"/>
</dbReference>
<evidence type="ECO:0000256" key="4">
    <source>
        <dbReference type="ARBA" id="ARBA00023136"/>
    </source>
</evidence>
<keyword evidence="8" id="KW-1185">Reference proteome</keyword>
<feature type="transmembrane region" description="Helical" evidence="5">
    <location>
        <begin position="91"/>
        <end position="109"/>
    </location>
</feature>
<dbReference type="EMBL" id="JAWDIS010000001">
    <property type="protein sequence ID" value="MDU0366892.1"/>
    <property type="molecule type" value="Genomic_DNA"/>
</dbReference>
<dbReference type="PANTHER" id="PTHR23501:SF1">
    <property type="entry name" value="TRANSPORT PROTEIN HSRA-RELATED"/>
    <property type="match status" value="1"/>
</dbReference>
<feature type="transmembrane region" description="Helical" evidence="5">
    <location>
        <begin position="64"/>
        <end position="84"/>
    </location>
</feature>
<dbReference type="InterPro" id="IPR020846">
    <property type="entry name" value="MFS_dom"/>
</dbReference>
<feature type="transmembrane region" description="Helical" evidence="5">
    <location>
        <begin position="25"/>
        <end position="52"/>
    </location>
</feature>
<organism evidence="7 8">
    <name type="scientific">Microbacterium galbum</name>
    <dbReference type="NCBI Taxonomy" id="3075994"/>
    <lineage>
        <taxon>Bacteria</taxon>
        <taxon>Bacillati</taxon>
        <taxon>Actinomycetota</taxon>
        <taxon>Actinomycetes</taxon>
        <taxon>Micrococcales</taxon>
        <taxon>Microbacteriaceae</taxon>
        <taxon>Microbacterium</taxon>
    </lineage>
</organism>
<accession>A0ABU3T691</accession>
<gene>
    <name evidence="7" type="ORF">RWH45_06665</name>
</gene>
<sequence>MTKTTMREPEGRTLPNGSLPRELKVVLGVLIVGAFVMILNETIMSVALPTLMQQFEVTASTAQWLTTAFLLTMAVVIPLTGIVLQRFSTRVVFLIAIGAFTLGTLLAAAAPTFGFLVAGRVIQAAGTAIMLPLS</sequence>
<dbReference type="PROSITE" id="PS50850">
    <property type="entry name" value="MFS"/>
    <property type="match status" value="1"/>
</dbReference>
<dbReference type="InterPro" id="IPR036259">
    <property type="entry name" value="MFS_trans_sf"/>
</dbReference>
<reference evidence="7 8" key="1">
    <citation type="submission" date="2023-09" db="EMBL/GenBank/DDBJ databases">
        <title>Microbacterium fusihabitans sp. nov., Microbacterium phycihabitans sp. nov., and Microbacterium cervinum sp. nov., isolated from dried seaweeds of beach.</title>
        <authorList>
            <person name="Lee S.D."/>
        </authorList>
    </citation>
    <scope>NUCLEOTIDE SEQUENCE [LARGE SCALE GENOMIC DNA]</scope>
    <source>
        <strain evidence="7 8">KSW4-17</strain>
    </source>
</reference>
<dbReference type="InterPro" id="IPR011701">
    <property type="entry name" value="MFS"/>
</dbReference>
<keyword evidence="3 5" id="KW-1133">Transmembrane helix</keyword>
<keyword evidence="2 5" id="KW-0812">Transmembrane</keyword>
<evidence type="ECO:0000313" key="8">
    <source>
        <dbReference type="Proteomes" id="UP001263371"/>
    </source>
</evidence>
<evidence type="ECO:0000256" key="1">
    <source>
        <dbReference type="ARBA" id="ARBA00004651"/>
    </source>
</evidence>
<comment type="subcellular location">
    <subcellularLocation>
        <location evidence="1">Cell membrane</location>
        <topology evidence="1">Multi-pass membrane protein</topology>
    </subcellularLocation>
</comment>
<keyword evidence="4 5" id="KW-0472">Membrane</keyword>
<dbReference type="Pfam" id="PF07690">
    <property type="entry name" value="MFS_1"/>
    <property type="match status" value="1"/>
</dbReference>
<dbReference type="PANTHER" id="PTHR23501">
    <property type="entry name" value="MAJOR FACILITATOR SUPERFAMILY"/>
    <property type="match status" value="1"/>
</dbReference>
<name>A0ABU3T691_9MICO</name>
<comment type="caution">
    <text evidence="7">The sequence shown here is derived from an EMBL/GenBank/DDBJ whole genome shotgun (WGS) entry which is preliminary data.</text>
</comment>
<feature type="domain" description="Major facilitator superfamily (MFS) profile" evidence="6">
    <location>
        <begin position="26"/>
        <end position="134"/>
    </location>
</feature>
<evidence type="ECO:0000313" key="7">
    <source>
        <dbReference type="EMBL" id="MDU0366892.1"/>
    </source>
</evidence>